<keyword evidence="3" id="KW-1185">Reference proteome</keyword>
<gene>
    <name evidence="2" type="ORF">SAMN05660226_01051</name>
</gene>
<proteinExistence type="predicted"/>
<dbReference type="InterPro" id="IPR050491">
    <property type="entry name" value="AmpC-like"/>
</dbReference>
<dbReference type="Pfam" id="PF00144">
    <property type="entry name" value="Beta-lactamase"/>
    <property type="match status" value="1"/>
</dbReference>
<evidence type="ECO:0000259" key="1">
    <source>
        <dbReference type="Pfam" id="PF00144"/>
    </source>
</evidence>
<dbReference type="EMBL" id="FUYS01000002">
    <property type="protein sequence ID" value="SKB38252.1"/>
    <property type="molecule type" value="Genomic_DNA"/>
</dbReference>
<accession>A0A1T5ATA4</accession>
<reference evidence="2 3" key="1">
    <citation type="submission" date="2017-02" db="EMBL/GenBank/DDBJ databases">
        <authorList>
            <person name="Peterson S.W."/>
        </authorList>
    </citation>
    <scope>NUCLEOTIDE SEQUENCE [LARGE SCALE GENOMIC DNA]</scope>
    <source>
        <strain evidence="2 3">DSM 22899</strain>
    </source>
</reference>
<evidence type="ECO:0000313" key="2">
    <source>
        <dbReference type="EMBL" id="SKB38252.1"/>
    </source>
</evidence>
<feature type="domain" description="Beta-lactamase-related" evidence="1">
    <location>
        <begin position="36"/>
        <end position="302"/>
    </location>
</feature>
<name>A0A1T5ATA4_9SPHI</name>
<dbReference type="AlphaFoldDB" id="A0A1T5ATA4"/>
<protein>
    <submittedName>
        <fullName evidence="2">CubicO group peptidase, beta-lactamase class C family</fullName>
    </submittedName>
</protein>
<dbReference type="RefSeq" id="WP_176146101.1">
    <property type="nucleotide sequence ID" value="NZ_FUYS01000002.1"/>
</dbReference>
<sequence>MRFGLYLLIGFFLLPANPIWVQELSDSIRAQLSLGVKEFQKRYQSPSIVVAVVHGNDIIFSEALGFTDLENKVPATIDSRYQIQSITKLFTATMFMQLWERGIINLDDDIRKYVPEYTSDATFLELATHNSGLPRNAPADIEFAKQVDNWLLTKMEQGPIQSASKKAFITSIKFVTRQYPEYQFLNQGTRRYSNLGYGLLGMGLEKAAETEYEQYILSNICTPLQLYDTGFGTVGSESNPIAKGYFYRGDKEGFIRTPDYYPNSMVYAAGMYSTAADLAKFISAQFDDNSPVLSGKSRRMMQQLGIGWLRAYLFCHARRFDAGGTV</sequence>
<dbReference type="Proteomes" id="UP000190541">
    <property type="component" value="Unassembled WGS sequence"/>
</dbReference>
<dbReference type="SUPFAM" id="SSF56601">
    <property type="entry name" value="beta-lactamase/transpeptidase-like"/>
    <property type="match status" value="1"/>
</dbReference>
<dbReference type="InterPro" id="IPR001466">
    <property type="entry name" value="Beta-lactam-related"/>
</dbReference>
<evidence type="ECO:0000313" key="3">
    <source>
        <dbReference type="Proteomes" id="UP000190541"/>
    </source>
</evidence>
<dbReference type="STRING" id="623280.SAMN05660226_01051"/>
<dbReference type="PANTHER" id="PTHR46825">
    <property type="entry name" value="D-ALANYL-D-ALANINE-CARBOXYPEPTIDASE/ENDOPEPTIDASE AMPH"/>
    <property type="match status" value="1"/>
</dbReference>
<dbReference type="PANTHER" id="PTHR46825:SF8">
    <property type="entry name" value="BETA-LACTAMASE-RELATED"/>
    <property type="match status" value="1"/>
</dbReference>
<organism evidence="2 3">
    <name type="scientific">Parapedobacter luteus</name>
    <dbReference type="NCBI Taxonomy" id="623280"/>
    <lineage>
        <taxon>Bacteria</taxon>
        <taxon>Pseudomonadati</taxon>
        <taxon>Bacteroidota</taxon>
        <taxon>Sphingobacteriia</taxon>
        <taxon>Sphingobacteriales</taxon>
        <taxon>Sphingobacteriaceae</taxon>
        <taxon>Parapedobacter</taxon>
    </lineage>
</organism>
<dbReference type="InterPro" id="IPR012338">
    <property type="entry name" value="Beta-lactam/transpept-like"/>
</dbReference>
<dbReference type="Gene3D" id="3.40.710.10">
    <property type="entry name" value="DD-peptidase/beta-lactamase superfamily"/>
    <property type="match status" value="1"/>
</dbReference>